<proteinExistence type="predicted"/>
<feature type="transmembrane region" description="Helical" evidence="1">
    <location>
        <begin position="6"/>
        <end position="36"/>
    </location>
</feature>
<evidence type="ECO:0000256" key="1">
    <source>
        <dbReference type="SAM" id="Phobius"/>
    </source>
</evidence>
<evidence type="ECO:0000313" key="4">
    <source>
        <dbReference type="Proteomes" id="UP000184364"/>
    </source>
</evidence>
<dbReference type="AlphaFoldDB" id="A0A1M6QK56"/>
<sequence>MKFNKFYIGIILIIISFILSTYNFYLFFFTIPMYCIGSIFVIISPIKIIYKILSIILPLVLYVPVNSLQLEIYKYLKRKEFIVPTNYSGPLRIIYEENCGEKFNEKNKTYQFPQDGILILFAKEDGGINHHYFYMNKNGEKVEIPQVDITENKKPTPSVSLIGFIEKNNTKYIDLYINHGNSVQYNFFGSNPKLDSLTTVKVNDCRKK</sequence>
<dbReference type="EMBL" id="FRAV01000002">
    <property type="protein sequence ID" value="SHK20548.1"/>
    <property type="molecule type" value="Genomic_DNA"/>
</dbReference>
<keyword evidence="1" id="KW-1133">Transmembrane helix</keyword>
<dbReference type="InterPro" id="IPR049293">
    <property type="entry name" value="DUF6843"/>
</dbReference>
<evidence type="ECO:0000259" key="2">
    <source>
        <dbReference type="Pfam" id="PF20862"/>
    </source>
</evidence>
<reference evidence="4" key="1">
    <citation type="submission" date="2016-11" db="EMBL/GenBank/DDBJ databases">
        <authorList>
            <person name="Varghese N."/>
            <person name="Submissions S."/>
        </authorList>
    </citation>
    <scope>NUCLEOTIDE SEQUENCE [LARGE SCALE GENOMIC DNA]</scope>
    <source>
        <strain evidence="4">DSM 26899</strain>
    </source>
</reference>
<keyword evidence="1" id="KW-0472">Membrane</keyword>
<organism evidence="3 4">
    <name type="scientific">Chryseobacterium polytrichastri</name>
    <dbReference type="NCBI Taxonomy" id="1302687"/>
    <lineage>
        <taxon>Bacteria</taxon>
        <taxon>Pseudomonadati</taxon>
        <taxon>Bacteroidota</taxon>
        <taxon>Flavobacteriia</taxon>
        <taxon>Flavobacteriales</taxon>
        <taxon>Weeksellaceae</taxon>
        <taxon>Chryseobacterium group</taxon>
        <taxon>Chryseobacterium</taxon>
    </lineage>
</organism>
<dbReference type="Proteomes" id="UP000184364">
    <property type="component" value="Unassembled WGS sequence"/>
</dbReference>
<feature type="transmembrane region" description="Helical" evidence="1">
    <location>
        <begin position="48"/>
        <end position="65"/>
    </location>
</feature>
<keyword evidence="1" id="KW-0812">Transmembrane</keyword>
<dbReference type="STRING" id="1302687.SAMN05444267_10022"/>
<protein>
    <recommendedName>
        <fullName evidence="2">DUF6843 domain-containing protein</fullName>
    </recommendedName>
</protein>
<evidence type="ECO:0000313" key="3">
    <source>
        <dbReference type="EMBL" id="SHK20548.1"/>
    </source>
</evidence>
<name>A0A1M6QK56_9FLAO</name>
<dbReference type="Pfam" id="PF20862">
    <property type="entry name" value="DUF6843"/>
    <property type="match status" value="1"/>
</dbReference>
<feature type="domain" description="DUF6843" evidence="2">
    <location>
        <begin position="79"/>
        <end position="153"/>
    </location>
</feature>
<accession>A0A1M6QK56</accession>
<gene>
    <name evidence="3" type="ORF">SAMN05444267_10022</name>
</gene>
<keyword evidence="4" id="KW-1185">Reference proteome</keyword>